<dbReference type="AlphaFoldDB" id="A0A918D283"/>
<evidence type="ECO:0000313" key="4">
    <source>
        <dbReference type="Proteomes" id="UP000624041"/>
    </source>
</evidence>
<organism evidence="3 4">
    <name type="scientific">Oceanobacillus indicireducens</name>
    <dbReference type="NCBI Taxonomy" id="1004261"/>
    <lineage>
        <taxon>Bacteria</taxon>
        <taxon>Bacillati</taxon>
        <taxon>Bacillota</taxon>
        <taxon>Bacilli</taxon>
        <taxon>Bacillales</taxon>
        <taxon>Bacillaceae</taxon>
        <taxon>Oceanobacillus</taxon>
    </lineage>
</organism>
<proteinExistence type="predicted"/>
<feature type="transmembrane region" description="Helical" evidence="1">
    <location>
        <begin position="40"/>
        <end position="62"/>
    </location>
</feature>
<dbReference type="Pfam" id="PF13240">
    <property type="entry name" value="Zn_Ribbon_1"/>
    <property type="match status" value="1"/>
</dbReference>
<sequence length="383" mass="44102">MYYCPNCGTKVKEDEHFCLKCGKPLPDIEARLEPARFQKWWILPIAMLVIVISSVFISSFYFNHQSAKAIELYTEAQESLQEDDYEQANQLLQDSLRHRKDFDQAQVALQYTTEAINIGEQLEKAEQLLQTEDYNEALDILHLAEDKLKTYQGPVVSELVEKIDQTHASVLMEQLKAKLEKSPSMNEIRMLIWEAEEINHPEANEIVMQLRNELIEYTFSTASEALNHKQFNDALLITEDGLKYAPDSEKLQSLLANINKEKSSFETAAKERLEQAMDTVYQEHQMNENDAIEVVSIKVENDEDGRVIVNGAVKSNATVPINSILVDYALSRNGEEILTNEIFVYPDTLYPNEQGKFEFTHFDLKDKSSELEAEIKRITWYTD</sequence>
<accession>A0A918D283</accession>
<keyword evidence="1" id="KW-0812">Transmembrane</keyword>
<keyword evidence="4" id="KW-1185">Reference proteome</keyword>
<feature type="domain" description="Zinc-ribbon" evidence="2">
    <location>
        <begin position="3"/>
        <end position="25"/>
    </location>
</feature>
<evidence type="ECO:0000256" key="1">
    <source>
        <dbReference type="SAM" id="Phobius"/>
    </source>
</evidence>
<evidence type="ECO:0000259" key="2">
    <source>
        <dbReference type="Pfam" id="PF13240"/>
    </source>
</evidence>
<dbReference type="InterPro" id="IPR026870">
    <property type="entry name" value="Zinc_ribbon_dom"/>
</dbReference>
<keyword evidence="1" id="KW-1133">Transmembrane helix</keyword>
<keyword evidence="1" id="KW-0472">Membrane</keyword>
<dbReference type="EMBL" id="BMOS01000012">
    <property type="protein sequence ID" value="GGN58480.1"/>
    <property type="molecule type" value="Genomic_DNA"/>
</dbReference>
<protein>
    <recommendedName>
        <fullName evidence="2">Zinc-ribbon domain-containing protein</fullName>
    </recommendedName>
</protein>
<dbReference type="RefSeq" id="WP_188857084.1">
    <property type="nucleotide sequence ID" value="NZ_BMOS01000012.1"/>
</dbReference>
<reference evidence="3" key="2">
    <citation type="submission" date="2020-09" db="EMBL/GenBank/DDBJ databases">
        <authorList>
            <person name="Sun Q."/>
            <person name="Ohkuma M."/>
        </authorList>
    </citation>
    <scope>NUCLEOTIDE SEQUENCE</scope>
    <source>
        <strain evidence="3">JCM 17251</strain>
    </source>
</reference>
<dbReference type="Proteomes" id="UP000624041">
    <property type="component" value="Unassembled WGS sequence"/>
</dbReference>
<reference evidence="3" key="1">
    <citation type="journal article" date="2014" name="Int. J. Syst. Evol. Microbiol.">
        <title>Complete genome sequence of Corynebacterium casei LMG S-19264T (=DSM 44701T), isolated from a smear-ripened cheese.</title>
        <authorList>
            <consortium name="US DOE Joint Genome Institute (JGI-PGF)"/>
            <person name="Walter F."/>
            <person name="Albersmeier A."/>
            <person name="Kalinowski J."/>
            <person name="Ruckert C."/>
        </authorList>
    </citation>
    <scope>NUCLEOTIDE SEQUENCE</scope>
    <source>
        <strain evidence="3">JCM 17251</strain>
    </source>
</reference>
<comment type="caution">
    <text evidence="3">The sequence shown here is derived from an EMBL/GenBank/DDBJ whole genome shotgun (WGS) entry which is preliminary data.</text>
</comment>
<gene>
    <name evidence="3" type="ORF">GCM10007971_20620</name>
</gene>
<evidence type="ECO:0000313" key="3">
    <source>
        <dbReference type="EMBL" id="GGN58480.1"/>
    </source>
</evidence>
<name>A0A918D283_9BACI</name>